<name>A0ABX0H505_9BACT</name>
<sequence length="213" mass="24164">MKKLNLQPQRGIYLIIDPADRPESECFSILEKLCRYPIIALQIWDHFRESQGRLKFIHRVCQLAQPCPFPVLINNRWELIKETGADGVHFDTLPENLDGIKEALPDKSIFGITCNNDQELIDKAEEKGFDYLSFCSLFPSPTANSCDLVSFETIRETEKKSRLPLFLAGGIDLHNLSRLNELSYSGVAVISGIMQAADPCKAMEEYLNQLQTN</sequence>
<gene>
    <name evidence="4" type="ORF">G9Q97_07170</name>
</gene>
<dbReference type="SUPFAM" id="SSF51391">
    <property type="entry name" value="Thiamin phosphate synthase"/>
    <property type="match status" value="1"/>
</dbReference>
<dbReference type="CDD" id="cd00564">
    <property type="entry name" value="TMP_TenI"/>
    <property type="match status" value="1"/>
</dbReference>
<dbReference type="RefSeq" id="WP_166144650.1">
    <property type="nucleotide sequence ID" value="NZ_JAANYN010000002.1"/>
</dbReference>
<comment type="pathway">
    <text evidence="1">Cofactor biosynthesis; thiamine diphosphate biosynthesis.</text>
</comment>
<dbReference type="Gene3D" id="3.20.20.70">
    <property type="entry name" value="Aldolase class I"/>
    <property type="match status" value="1"/>
</dbReference>
<proteinExistence type="predicted"/>
<dbReference type="Pfam" id="PF02581">
    <property type="entry name" value="TMP-TENI"/>
    <property type="match status" value="1"/>
</dbReference>
<evidence type="ECO:0000256" key="1">
    <source>
        <dbReference type="ARBA" id="ARBA00004948"/>
    </source>
</evidence>
<evidence type="ECO:0000313" key="4">
    <source>
        <dbReference type="EMBL" id="NHE56592.1"/>
    </source>
</evidence>
<keyword evidence="2" id="KW-0784">Thiamine biosynthesis</keyword>
<reference evidence="4 5" key="1">
    <citation type="submission" date="2020-03" db="EMBL/GenBank/DDBJ databases">
        <title>Cyclobacterium plantarum sp. nov., a marine bacterium isolated from a coastal-marine wetland.</title>
        <authorList>
            <person name="Sanchez-Porro C."/>
            <person name="Ventosa A."/>
            <person name="Amoozegar M."/>
        </authorList>
    </citation>
    <scope>NUCLEOTIDE SEQUENCE [LARGE SCALE GENOMIC DNA]</scope>
    <source>
        <strain evidence="4 5">GBPx2</strain>
    </source>
</reference>
<feature type="domain" description="Thiamine phosphate synthase/TenI" evidence="3">
    <location>
        <begin position="12"/>
        <end position="193"/>
    </location>
</feature>
<dbReference type="InterPro" id="IPR013785">
    <property type="entry name" value="Aldolase_TIM"/>
</dbReference>
<protein>
    <submittedName>
        <fullName evidence="4">Thiamine phosphate synthase</fullName>
    </submittedName>
</protein>
<evidence type="ECO:0000259" key="3">
    <source>
        <dbReference type="Pfam" id="PF02581"/>
    </source>
</evidence>
<dbReference type="PANTHER" id="PTHR20857">
    <property type="entry name" value="THIAMINE-PHOSPHATE PYROPHOSPHORYLASE"/>
    <property type="match status" value="1"/>
</dbReference>
<dbReference type="InterPro" id="IPR022998">
    <property type="entry name" value="ThiamineP_synth_TenI"/>
</dbReference>
<dbReference type="PANTHER" id="PTHR20857:SF23">
    <property type="entry name" value="THIAMINE BIOSYNTHETIC BIFUNCTIONAL ENZYME"/>
    <property type="match status" value="1"/>
</dbReference>
<dbReference type="InterPro" id="IPR036206">
    <property type="entry name" value="ThiamineP_synth_sf"/>
</dbReference>
<comment type="caution">
    <text evidence="4">The sequence shown here is derived from an EMBL/GenBank/DDBJ whole genome shotgun (WGS) entry which is preliminary data.</text>
</comment>
<organism evidence="4 5">
    <name type="scientific">Cyclobacterium plantarum</name>
    <dbReference type="NCBI Taxonomy" id="2716263"/>
    <lineage>
        <taxon>Bacteria</taxon>
        <taxon>Pseudomonadati</taxon>
        <taxon>Bacteroidota</taxon>
        <taxon>Cytophagia</taxon>
        <taxon>Cytophagales</taxon>
        <taxon>Cyclobacteriaceae</taxon>
        <taxon>Cyclobacterium</taxon>
    </lineage>
</organism>
<accession>A0ABX0H505</accession>
<evidence type="ECO:0000313" key="5">
    <source>
        <dbReference type="Proteomes" id="UP000649799"/>
    </source>
</evidence>
<evidence type="ECO:0000256" key="2">
    <source>
        <dbReference type="ARBA" id="ARBA00022977"/>
    </source>
</evidence>
<keyword evidence="5" id="KW-1185">Reference proteome</keyword>
<dbReference type="EMBL" id="JAANYN010000002">
    <property type="protein sequence ID" value="NHE56592.1"/>
    <property type="molecule type" value="Genomic_DNA"/>
</dbReference>
<dbReference type="Proteomes" id="UP000649799">
    <property type="component" value="Unassembled WGS sequence"/>
</dbReference>